<reference evidence="1 2" key="1">
    <citation type="submission" date="2020-07" db="EMBL/GenBank/DDBJ databases">
        <title>Thermoactinomyces phylogeny.</title>
        <authorList>
            <person name="Dunlap C."/>
        </authorList>
    </citation>
    <scope>NUCLEOTIDE SEQUENCE [LARGE SCALE GENOMIC DNA]</scope>
    <source>
        <strain evidence="1 2">AMNI-1</strain>
    </source>
</reference>
<dbReference type="InterPro" id="IPR038472">
    <property type="entry name" value="DndE_sf"/>
</dbReference>
<comment type="caution">
    <text evidence="1">The sequence shown here is derived from an EMBL/GenBank/DDBJ whole genome shotgun (WGS) entry which is preliminary data.</text>
</comment>
<evidence type="ECO:0000313" key="1">
    <source>
        <dbReference type="EMBL" id="MBA4603333.1"/>
    </source>
</evidence>
<dbReference type="RefSeq" id="WP_181741771.1">
    <property type="nucleotide sequence ID" value="NZ_JACEOL010000047.1"/>
</dbReference>
<evidence type="ECO:0000313" key="2">
    <source>
        <dbReference type="Proteomes" id="UP000538292"/>
    </source>
</evidence>
<dbReference type="InterPro" id="IPR014969">
    <property type="entry name" value="DNA_S_DndE"/>
</dbReference>
<dbReference type="Gene3D" id="1.10.1220.160">
    <property type="entry name" value="DNA sulphur modification protein DndE"/>
    <property type="match status" value="1"/>
</dbReference>
<protein>
    <submittedName>
        <fullName evidence="1">DNA sulfur modification protein DndE</fullName>
    </submittedName>
</protein>
<sequence length="126" mass="14538">MNYRLHTSKTAEEYLKQLHMVLNITPNIIARIAVALSLRDPTPIELSEPDRSGMEFNRSTLTGEYDYLFKCLIAQHLGKSISDEEYFPNLFNAHLERGIRILKNEYKMAGNSEKLFRTLILMGDDS</sequence>
<dbReference type="Proteomes" id="UP000538292">
    <property type="component" value="Unassembled WGS sequence"/>
</dbReference>
<name>A0A7W1XU57_9BACL</name>
<keyword evidence="2" id="KW-1185">Reference proteome</keyword>
<dbReference type="AlphaFoldDB" id="A0A7W1XU57"/>
<accession>A0A7W1XU57</accession>
<dbReference type="EMBL" id="JACEOL010000047">
    <property type="protein sequence ID" value="MBA4603333.1"/>
    <property type="molecule type" value="Genomic_DNA"/>
</dbReference>
<dbReference type="Pfam" id="PF08870">
    <property type="entry name" value="DndE"/>
    <property type="match status" value="1"/>
</dbReference>
<organism evidence="1 2">
    <name type="scientific">Thermoactinomyces mirandus</name>
    <dbReference type="NCBI Taxonomy" id="2756294"/>
    <lineage>
        <taxon>Bacteria</taxon>
        <taxon>Bacillati</taxon>
        <taxon>Bacillota</taxon>
        <taxon>Bacilli</taxon>
        <taxon>Bacillales</taxon>
        <taxon>Thermoactinomycetaceae</taxon>
        <taxon>Thermoactinomyces</taxon>
    </lineage>
</organism>
<dbReference type="NCBIfam" id="TIGR03184">
    <property type="entry name" value="DNA_S_dndE"/>
    <property type="match status" value="1"/>
</dbReference>
<gene>
    <name evidence="1" type="primary">dndE</name>
    <name evidence="1" type="ORF">H2C83_13585</name>
</gene>
<proteinExistence type="predicted"/>